<evidence type="ECO:0000256" key="6">
    <source>
        <dbReference type="ARBA" id="ARBA00022840"/>
    </source>
</evidence>
<dbReference type="FunFam" id="3.40.850.10:FF:000016">
    <property type="entry name" value="Kinesin-like protein"/>
    <property type="match status" value="1"/>
</dbReference>
<dbReference type="InterPro" id="IPR001752">
    <property type="entry name" value="Kinesin_motor_dom"/>
</dbReference>
<keyword evidence="9" id="KW-0963">Cytoplasm</keyword>
<evidence type="ECO:0000256" key="15">
    <source>
        <dbReference type="SAM" id="MobiDB-lite"/>
    </source>
</evidence>
<comment type="similarity">
    <text evidence="2">Belongs to the TRAFAC class myosin-kinesin ATPase superfamily. Kinesin family. KIN-7 subfamily.</text>
</comment>
<feature type="compositionally biased region" description="Basic and acidic residues" evidence="15">
    <location>
        <begin position="557"/>
        <end position="577"/>
    </location>
</feature>
<evidence type="ECO:0000256" key="9">
    <source>
        <dbReference type="ARBA" id="ARBA00023212"/>
    </source>
</evidence>
<evidence type="ECO:0000256" key="5">
    <source>
        <dbReference type="ARBA" id="ARBA00022741"/>
    </source>
</evidence>
<feature type="compositionally biased region" description="Low complexity" evidence="15">
    <location>
        <begin position="586"/>
        <end position="599"/>
    </location>
</feature>
<dbReference type="GO" id="GO:0005634">
    <property type="term" value="C:nucleus"/>
    <property type="evidence" value="ECO:0007669"/>
    <property type="project" value="UniProtKB-SubCell"/>
</dbReference>
<comment type="subcellular location">
    <subcellularLocation>
        <location evidence="12">Cytoplasm</location>
        <location evidence="12">Cytoskeleton</location>
        <location evidence="12">Phragmoplast</location>
    </subcellularLocation>
    <subcellularLocation>
        <location evidence="1">Nucleus</location>
    </subcellularLocation>
</comment>
<reference evidence="18" key="2">
    <citation type="journal article" date="2017" name="J. Anim. Genet.">
        <title>Multiple reference genome sequences of hot pepper reveal the massive evolution of plant disease resistance genes by retroduplication.</title>
        <authorList>
            <person name="Kim S."/>
            <person name="Park J."/>
            <person name="Yeom S.-I."/>
            <person name="Kim Y.-M."/>
            <person name="Seo E."/>
            <person name="Kim K.-T."/>
            <person name="Kim M.-S."/>
            <person name="Lee J.M."/>
            <person name="Cheong K."/>
            <person name="Shin H.-S."/>
            <person name="Kim S.-B."/>
            <person name="Han K."/>
            <person name="Lee J."/>
            <person name="Park M."/>
            <person name="Lee H.-A."/>
            <person name="Lee H.-Y."/>
            <person name="Lee Y."/>
            <person name="Oh S."/>
            <person name="Lee J.H."/>
            <person name="Choi E."/>
            <person name="Choi E."/>
            <person name="Lee S.E."/>
            <person name="Jeon J."/>
            <person name="Kim H."/>
            <person name="Choi G."/>
            <person name="Song H."/>
            <person name="Lee J."/>
            <person name="Lee S.-C."/>
            <person name="Kwon J.-K."/>
            <person name="Lee H.-Y."/>
            <person name="Koo N."/>
            <person name="Hong Y."/>
            <person name="Kim R.W."/>
            <person name="Kang W.-H."/>
            <person name="Huh J.H."/>
            <person name="Kang B.-C."/>
            <person name="Yang T.-J."/>
            <person name="Lee Y.-H."/>
            <person name="Bennetzen J.L."/>
            <person name="Choi D."/>
        </authorList>
    </citation>
    <scope>NUCLEOTIDE SEQUENCE [LARGE SCALE GENOMIC DNA]</scope>
    <source>
        <strain evidence="18">cv. PBC81</strain>
    </source>
</reference>
<feature type="region of interest" description="Disordered" evidence="15">
    <location>
        <begin position="788"/>
        <end position="831"/>
    </location>
</feature>
<feature type="compositionally biased region" description="Polar residues" evidence="15">
    <location>
        <begin position="470"/>
        <end position="483"/>
    </location>
</feature>
<organism evidence="17 18">
    <name type="scientific">Capsicum baccatum</name>
    <name type="common">Peruvian pepper</name>
    <dbReference type="NCBI Taxonomy" id="33114"/>
    <lineage>
        <taxon>Eukaryota</taxon>
        <taxon>Viridiplantae</taxon>
        <taxon>Streptophyta</taxon>
        <taxon>Embryophyta</taxon>
        <taxon>Tracheophyta</taxon>
        <taxon>Spermatophyta</taxon>
        <taxon>Magnoliopsida</taxon>
        <taxon>eudicotyledons</taxon>
        <taxon>Gunneridae</taxon>
        <taxon>Pentapetalae</taxon>
        <taxon>asterids</taxon>
        <taxon>lamiids</taxon>
        <taxon>Solanales</taxon>
        <taxon>Solanaceae</taxon>
        <taxon>Solanoideae</taxon>
        <taxon>Capsiceae</taxon>
        <taxon>Capsicum</taxon>
    </lineage>
</organism>
<dbReference type="GO" id="GO:0008017">
    <property type="term" value="F:microtubule binding"/>
    <property type="evidence" value="ECO:0007669"/>
    <property type="project" value="InterPro"/>
</dbReference>
<dbReference type="InterPro" id="IPR027417">
    <property type="entry name" value="P-loop_NTPase"/>
</dbReference>
<name>A0A2G2X190_CAPBA</name>
<protein>
    <submittedName>
        <fullName evidence="17">Kinesin-like protein NACK1</fullName>
    </submittedName>
</protein>
<feature type="compositionally biased region" description="Low complexity" evidence="15">
    <location>
        <begin position="816"/>
        <end position="826"/>
    </location>
</feature>
<sequence length="1003" mass="112700">MSSVYGEEASQYGDDYGSVAHDDKEKIFVAVRLRPLNEREVTNNDVLDWECINNTTILYKNSISERSSSPTAYAYDRVFGYESTTREVYEEAAKGVALSALSGINSSIFAYGQTSSGKTYTMSGITEYTLADIYDHISRNEDRQFTLKFSAMEIYNEVVKDLLTQDDTPLRLLDDPERGTVVEKLKEVTLKDWNHLKELLSVCEAQRKIGETALNEVSSRSHQILRLTVESTAKKIVGLQNASTLTAAVNFVDLAGSERASQTLSANVRMKEGSHINRSLLTLGTVIRKLSKKGNGHVPFRDSKLTRILQNSLGGNARTAIICTMSPAHSHAEQSRNTLLFATCAKNVVTNAKVNVVMSEKALVKQLRKELARLEAELRNLSALAASGGSAEALKEKEALIEKMSREIRELTEQRDLAQSRVHNLASSGSWTELSSVSSPDKAQWLDDYAASEVSECIYPFRPDTGSVVSHSDQYEGLNSSKLGDQIPDPPEDQYLCDDTSPRLFIEKYFGPDPCKGWENIAQRTVQHLEDNCKEVQCVEVDSSTNSTSSGRHSSPRKGDQDSGFSDVDRKDEEPKQTRHLVPEQSSSSSDSESTVSDSLPRSKSTEAIMINVPVIKRSEVAKENVDISSEPDEKELSIKKIDLEKKPSLENKPSLEKMPSLEKKFPRMGFSADNVKVLTKEPSRFTIEVKLKMSGEESEKIFAEELKMSGKESEKIFAEELKMSGKESEKILAEEMKMSGKESEKIFSEEQKMSSEDSEKICAEELKMSGEDTKKISAEVEVAKFVPEKQSEENLVQDNEPTSKDLDNSIGDSLNSENESEPSPSRQSMEFEKQRQEIIELWDACNVPLVHRTYFFLLFKGDPTDSVYMEVELRRLSYLKNAFSRGAKVVKDGQIFSQAASLSALNREREMLSKLLLKKFSSKERDNLFEKRGIGLKTKKRRLQLCHQLWKDTKDMDHIKESAALISKLVGFETQNEVPKEMFELNFSPGPRNLRSFSWKPR</sequence>
<feature type="coiled-coil region" evidence="14">
    <location>
        <begin position="357"/>
        <end position="428"/>
    </location>
</feature>
<dbReference type="AlphaFoldDB" id="A0A2G2X190"/>
<dbReference type="InterPro" id="IPR036961">
    <property type="entry name" value="Kinesin_motor_dom_sf"/>
</dbReference>
<evidence type="ECO:0000313" key="18">
    <source>
        <dbReference type="Proteomes" id="UP000224567"/>
    </source>
</evidence>
<feature type="region of interest" description="Disordered" evidence="15">
    <location>
        <begin position="542"/>
        <end position="605"/>
    </location>
</feature>
<reference evidence="17 18" key="1">
    <citation type="journal article" date="2017" name="Genome Biol.">
        <title>New reference genome sequences of hot pepper reveal the massive evolution of plant disease-resistance genes by retroduplication.</title>
        <authorList>
            <person name="Kim S."/>
            <person name="Park J."/>
            <person name="Yeom S.I."/>
            <person name="Kim Y.M."/>
            <person name="Seo E."/>
            <person name="Kim K.T."/>
            <person name="Kim M.S."/>
            <person name="Lee J.M."/>
            <person name="Cheong K."/>
            <person name="Shin H.S."/>
            <person name="Kim S.B."/>
            <person name="Han K."/>
            <person name="Lee J."/>
            <person name="Park M."/>
            <person name="Lee H.A."/>
            <person name="Lee H.Y."/>
            <person name="Lee Y."/>
            <person name="Oh S."/>
            <person name="Lee J.H."/>
            <person name="Choi E."/>
            <person name="Choi E."/>
            <person name="Lee S.E."/>
            <person name="Jeon J."/>
            <person name="Kim H."/>
            <person name="Choi G."/>
            <person name="Song H."/>
            <person name="Lee J."/>
            <person name="Lee S.C."/>
            <person name="Kwon J.K."/>
            <person name="Lee H.Y."/>
            <person name="Koo N."/>
            <person name="Hong Y."/>
            <person name="Kim R.W."/>
            <person name="Kang W.H."/>
            <person name="Huh J.H."/>
            <person name="Kang B.C."/>
            <person name="Yang T.J."/>
            <person name="Lee Y.H."/>
            <person name="Bennetzen J.L."/>
            <person name="Choi D."/>
        </authorList>
    </citation>
    <scope>NUCLEOTIDE SEQUENCE [LARGE SCALE GENOMIC DNA]</scope>
    <source>
        <strain evidence="18">cv. PBC81</strain>
    </source>
</reference>
<feature type="binding site" evidence="13">
    <location>
        <begin position="112"/>
        <end position="119"/>
    </location>
    <ligand>
        <name>ATP</name>
        <dbReference type="ChEBI" id="CHEBI:30616"/>
    </ligand>
</feature>
<dbReference type="GO" id="GO:0009524">
    <property type="term" value="C:phragmoplast"/>
    <property type="evidence" value="ECO:0007669"/>
    <property type="project" value="UniProtKB-SubCell"/>
</dbReference>
<dbReference type="InterPro" id="IPR021881">
    <property type="entry name" value="NACK_C"/>
</dbReference>
<dbReference type="GO" id="GO:0005874">
    <property type="term" value="C:microtubule"/>
    <property type="evidence" value="ECO:0007669"/>
    <property type="project" value="UniProtKB-KW"/>
</dbReference>
<dbReference type="EMBL" id="MLFT02000004">
    <property type="protein sequence ID" value="PHT51257.1"/>
    <property type="molecule type" value="Genomic_DNA"/>
</dbReference>
<dbReference type="Proteomes" id="UP000224567">
    <property type="component" value="Unassembled WGS sequence"/>
</dbReference>
<dbReference type="SMART" id="SM00129">
    <property type="entry name" value="KISc"/>
    <property type="match status" value="1"/>
</dbReference>
<feature type="compositionally biased region" description="Low complexity" evidence="15">
    <location>
        <begin position="543"/>
        <end position="553"/>
    </location>
</feature>
<keyword evidence="10" id="KW-0539">Nucleus</keyword>
<proteinExistence type="inferred from homology"/>
<dbReference type="PANTHER" id="PTHR47968:SF54">
    <property type="entry name" value="KINESIN-LIKE PROTEIN NACK2"/>
    <property type="match status" value="1"/>
</dbReference>
<evidence type="ECO:0000256" key="14">
    <source>
        <dbReference type="SAM" id="Coils"/>
    </source>
</evidence>
<evidence type="ECO:0000256" key="3">
    <source>
        <dbReference type="ARBA" id="ARBA00022618"/>
    </source>
</evidence>
<dbReference type="STRING" id="33114.A0A2G2X190"/>
<keyword evidence="5 13" id="KW-0547">Nucleotide-binding</keyword>
<evidence type="ECO:0000256" key="10">
    <source>
        <dbReference type="ARBA" id="ARBA00023242"/>
    </source>
</evidence>
<dbReference type="PROSITE" id="PS50067">
    <property type="entry name" value="KINESIN_MOTOR_2"/>
    <property type="match status" value="1"/>
</dbReference>
<dbReference type="Gene3D" id="3.40.850.10">
    <property type="entry name" value="Kinesin motor domain"/>
    <property type="match status" value="1"/>
</dbReference>
<evidence type="ECO:0000259" key="16">
    <source>
        <dbReference type="PROSITE" id="PS50067"/>
    </source>
</evidence>
<evidence type="ECO:0000256" key="4">
    <source>
        <dbReference type="ARBA" id="ARBA00022701"/>
    </source>
</evidence>
<keyword evidence="4" id="KW-0493">Microtubule</keyword>
<dbReference type="OrthoDB" id="3176171at2759"/>
<dbReference type="GO" id="GO:0003777">
    <property type="term" value="F:microtubule motor activity"/>
    <property type="evidence" value="ECO:0007669"/>
    <property type="project" value="InterPro"/>
</dbReference>
<dbReference type="SUPFAM" id="SSF52540">
    <property type="entry name" value="P-loop containing nucleoside triphosphate hydrolases"/>
    <property type="match status" value="1"/>
</dbReference>
<evidence type="ECO:0000256" key="12">
    <source>
        <dbReference type="ARBA" id="ARBA00060413"/>
    </source>
</evidence>
<dbReference type="PANTHER" id="PTHR47968">
    <property type="entry name" value="CENTROMERE PROTEIN E"/>
    <property type="match status" value="1"/>
</dbReference>
<comment type="caution">
    <text evidence="17">The sequence shown here is derived from an EMBL/GenBank/DDBJ whole genome shotgun (WGS) entry which is preliminary data.</text>
</comment>
<dbReference type="CDD" id="cd01374">
    <property type="entry name" value="KISc_CENP_E"/>
    <property type="match status" value="1"/>
</dbReference>
<evidence type="ECO:0000313" key="17">
    <source>
        <dbReference type="EMBL" id="PHT51257.1"/>
    </source>
</evidence>
<keyword evidence="11" id="KW-0131">Cell cycle</keyword>
<evidence type="ECO:0000256" key="7">
    <source>
        <dbReference type="ARBA" id="ARBA00023054"/>
    </source>
</evidence>
<keyword evidence="9" id="KW-0206">Cytoskeleton</keyword>
<dbReference type="GO" id="GO:0000919">
    <property type="term" value="P:cell plate assembly"/>
    <property type="evidence" value="ECO:0007669"/>
    <property type="project" value="UniProtKB-ARBA"/>
</dbReference>
<dbReference type="GO" id="GO:0007018">
    <property type="term" value="P:microtubule-based movement"/>
    <property type="evidence" value="ECO:0007669"/>
    <property type="project" value="InterPro"/>
</dbReference>
<feature type="region of interest" description="Disordered" evidence="15">
    <location>
        <begin position="470"/>
        <end position="492"/>
    </location>
</feature>
<dbReference type="InterPro" id="IPR027640">
    <property type="entry name" value="Kinesin-like_fam"/>
</dbReference>
<feature type="region of interest" description="Disordered" evidence="15">
    <location>
        <begin position="737"/>
        <end position="759"/>
    </location>
</feature>
<evidence type="ECO:0000256" key="13">
    <source>
        <dbReference type="PROSITE-ProRule" id="PRU00283"/>
    </source>
</evidence>
<keyword evidence="8 13" id="KW-0505">Motor protein</keyword>
<keyword evidence="7 14" id="KW-0175">Coiled coil</keyword>
<dbReference type="Pfam" id="PF00225">
    <property type="entry name" value="Kinesin"/>
    <property type="match status" value="1"/>
</dbReference>
<keyword evidence="18" id="KW-1185">Reference proteome</keyword>
<dbReference type="GO" id="GO:0005524">
    <property type="term" value="F:ATP binding"/>
    <property type="evidence" value="ECO:0007669"/>
    <property type="project" value="UniProtKB-UniRule"/>
</dbReference>
<evidence type="ECO:0000256" key="8">
    <source>
        <dbReference type="ARBA" id="ARBA00023175"/>
    </source>
</evidence>
<gene>
    <name evidence="17" type="ORF">CQW23_11004</name>
</gene>
<keyword evidence="3" id="KW-0132">Cell division</keyword>
<evidence type="ECO:0000256" key="2">
    <source>
        <dbReference type="ARBA" id="ARBA00007310"/>
    </source>
</evidence>
<dbReference type="Pfam" id="PF11995">
    <property type="entry name" value="DUF3490"/>
    <property type="match status" value="1"/>
</dbReference>
<feature type="region of interest" description="Disordered" evidence="15">
    <location>
        <begin position="639"/>
        <end position="661"/>
    </location>
</feature>
<evidence type="ECO:0000256" key="11">
    <source>
        <dbReference type="ARBA" id="ARBA00023306"/>
    </source>
</evidence>
<evidence type="ECO:0000256" key="1">
    <source>
        <dbReference type="ARBA" id="ARBA00004123"/>
    </source>
</evidence>
<feature type="domain" description="Kinesin motor" evidence="16">
    <location>
        <begin position="26"/>
        <end position="348"/>
    </location>
</feature>
<dbReference type="PRINTS" id="PR00380">
    <property type="entry name" value="KINESINHEAVY"/>
</dbReference>
<accession>A0A2G2X190</accession>
<keyword evidence="6 13" id="KW-0067">ATP-binding</keyword>